<dbReference type="GO" id="GO:0019843">
    <property type="term" value="F:rRNA binding"/>
    <property type="evidence" value="ECO:0007669"/>
    <property type="project" value="InterPro"/>
</dbReference>
<proteinExistence type="inferred from homology"/>
<dbReference type="InterPro" id="IPR022801">
    <property type="entry name" value="Ribosomal_uS4"/>
</dbReference>
<dbReference type="EMBL" id="SDMP01000016">
    <property type="protein sequence ID" value="RYR04015.1"/>
    <property type="molecule type" value="Genomic_DNA"/>
</dbReference>
<name>A0A444YQ31_ARAHY</name>
<evidence type="ECO:0000313" key="3">
    <source>
        <dbReference type="EMBL" id="RYR04015.1"/>
    </source>
</evidence>
<protein>
    <submittedName>
        <fullName evidence="3">Uncharacterized protein</fullName>
    </submittedName>
</protein>
<dbReference type="STRING" id="3818.A0A444YQ31"/>
<keyword evidence="4" id="KW-1185">Reference proteome</keyword>
<sequence>MSFYNLVLASIRRLVIAYHLLAALFITSSPQATLLLPLASFCDLVSVTCAITSSLSITIENFLEHRLQTLVFKFGMAKSIHHAMVLIRQRRTLGLSFFFSLFSEI</sequence>
<dbReference type="AlphaFoldDB" id="A0A444YQ31"/>
<organism evidence="3 4">
    <name type="scientific">Arachis hypogaea</name>
    <name type="common">Peanut</name>
    <dbReference type="NCBI Taxonomy" id="3818"/>
    <lineage>
        <taxon>Eukaryota</taxon>
        <taxon>Viridiplantae</taxon>
        <taxon>Streptophyta</taxon>
        <taxon>Embryophyta</taxon>
        <taxon>Tracheophyta</taxon>
        <taxon>Spermatophyta</taxon>
        <taxon>Magnoliopsida</taxon>
        <taxon>eudicotyledons</taxon>
        <taxon>Gunneridae</taxon>
        <taxon>Pentapetalae</taxon>
        <taxon>rosids</taxon>
        <taxon>fabids</taxon>
        <taxon>Fabales</taxon>
        <taxon>Fabaceae</taxon>
        <taxon>Papilionoideae</taxon>
        <taxon>50 kb inversion clade</taxon>
        <taxon>dalbergioids sensu lato</taxon>
        <taxon>Dalbergieae</taxon>
        <taxon>Pterocarpus clade</taxon>
        <taxon>Arachis</taxon>
    </lineage>
</organism>
<accession>A0A444YQ31</accession>
<dbReference type="PANTHER" id="PTHR11831:SF5">
    <property type="entry name" value="40S RIBOSOMAL PROTEIN S9"/>
    <property type="match status" value="1"/>
</dbReference>
<comment type="similarity">
    <text evidence="1">Belongs to the universal ribosomal protein uS4 family.</text>
</comment>
<comment type="caution">
    <text evidence="3">The sequence shown here is derived from an EMBL/GenBank/DDBJ whole genome shotgun (WGS) entry which is preliminary data.</text>
</comment>
<evidence type="ECO:0000256" key="1">
    <source>
        <dbReference type="ARBA" id="ARBA00007465"/>
    </source>
</evidence>
<reference evidence="3 4" key="1">
    <citation type="submission" date="2019-01" db="EMBL/GenBank/DDBJ databases">
        <title>Sequencing of cultivated peanut Arachis hypogaea provides insights into genome evolution and oil improvement.</title>
        <authorList>
            <person name="Chen X."/>
        </authorList>
    </citation>
    <scope>NUCLEOTIDE SEQUENCE [LARGE SCALE GENOMIC DNA]</scope>
    <source>
        <strain evidence="4">cv. Fuhuasheng</strain>
        <tissue evidence="3">Leaves</tissue>
    </source>
</reference>
<dbReference type="GO" id="GO:0022627">
    <property type="term" value="C:cytosolic small ribosomal subunit"/>
    <property type="evidence" value="ECO:0007669"/>
    <property type="project" value="TreeGrafter"/>
</dbReference>
<gene>
    <name evidence="3" type="ORF">Ahy_B06g083525</name>
</gene>
<evidence type="ECO:0000313" key="4">
    <source>
        <dbReference type="Proteomes" id="UP000289738"/>
    </source>
</evidence>
<dbReference type="GO" id="GO:0003735">
    <property type="term" value="F:structural constituent of ribosome"/>
    <property type="evidence" value="ECO:0007669"/>
    <property type="project" value="TreeGrafter"/>
</dbReference>
<dbReference type="PANTHER" id="PTHR11831">
    <property type="entry name" value="30S 40S RIBOSOMAL PROTEIN"/>
    <property type="match status" value="1"/>
</dbReference>
<dbReference type="SUPFAM" id="SSF55174">
    <property type="entry name" value="Alpha-L RNA-binding motif"/>
    <property type="match status" value="1"/>
</dbReference>
<dbReference type="GO" id="GO:0042274">
    <property type="term" value="P:ribosomal small subunit biogenesis"/>
    <property type="evidence" value="ECO:0007669"/>
    <property type="project" value="TreeGrafter"/>
</dbReference>
<dbReference type="Proteomes" id="UP000289738">
    <property type="component" value="Chromosome B06"/>
</dbReference>
<keyword evidence="2" id="KW-0687">Ribonucleoprotein</keyword>
<evidence type="ECO:0000256" key="2">
    <source>
        <dbReference type="ARBA" id="ARBA00023274"/>
    </source>
</evidence>